<reference evidence="3 4" key="1">
    <citation type="submission" date="2010-11" db="EMBL/GenBank/DDBJ databases">
        <authorList>
            <person name="Weinstock G."/>
            <person name="Sodergren E."/>
            <person name="Clifton S."/>
            <person name="Fulton L."/>
            <person name="Fulton B."/>
            <person name="Courtney L."/>
            <person name="Fronick C."/>
            <person name="Harrison M."/>
            <person name="Strong C."/>
            <person name="Farmer C."/>
            <person name="Delahaunty K."/>
            <person name="Markovic C."/>
            <person name="Hall O."/>
            <person name="Minx P."/>
            <person name="Tomlinson C."/>
            <person name="Mitreva M."/>
            <person name="Hou S."/>
            <person name="Chen J."/>
            <person name="Wollam A."/>
            <person name="Pepin K.H."/>
            <person name="Johnson M."/>
            <person name="Bhonagiri V."/>
            <person name="Zhang X."/>
            <person name="Suruliraj S."/>
            <person name="Warren W."/>
            <person name="Chinwalla A."/>
            <person name="Mardis E.R."/>
            <person name="Wilson R.K."/>
        </authorList>
    </citation>
    <scope>NUCLEOTIDE SEQUENCE [LARGE SCALE GENOMIC DNA]</scope>
    <source>
        <strain evidence="3 4">F0211</strain>
    </source>
</reference>
<evidence type="ECO:0000256" key="1">
    <source>
        <dbReference type="PIRSR" id="PIRSR012565-1"/>
    </source>
</evidence>
<protein>
    <recommendedName>
        <fullName evidence="5">Transcriptional regulator</fullName>
    </recommendedName>
</protein>
<evidence type="ECO:0000313" key="3">
    <source>
        <dbReference type="EMBL" id="EFU22641.1"/>
    </source>
</evidence>
<feature type="compositionally biased region" description="Basic and acidic residues" evidence="2">
    <location>
        <begin position="144"/>
        <end position="156"/>
    </location>
</feature>
<dbReference type="PIRSF" id="PIRSF012565">
    <property type="entry name" value="DUF1027"/>
    <property type="match status" value="1"/>
</dbReference>
<keyword evidence="1" id="KW-1015">Disulfide bond</keyword>
<dbReference type="Pfam" id="PF06265">
    <property type="entry name" value="YutD-like"/>
    <property type="match status" value="1"/>
</dbReference>
<evidence type="ECO:0000313" key="4">
    <source>
        <dbReference type="Proteomes" id="UP000002973"/>
    </source>
</evidence>
<dbReference type="EMBL" id="AECT01000013">
    <property type="protein sequence ID" value="EFU22641.1"/>
    <property type="molecule type" value="Genomic_DNA"/>
</dbReference>
<dbReference type="eggNOG" id="COG4470">
    <property type="taxonomic scope" value="Bacteria"/>
</dbReference>
<sequence>MTMRKEIAPELYNYNKFPGPEFRQIGTKILTETIEFDLVDNFKEGFDITAFNQRFSDILTKFDYIVGDWGNEQLRLRGFYKDDKANESEEKISRLEDYLLEYCNYGCAYFVLENLQPRRASFDKKSHHKKESDNKPRRSKQAHSYKEEQPKRENRQRSKRQNQKQRARKQNSTKQQQTSSQRHFVIRQK</sequence>
<feature type="compositionally biased region" description="Low complexity" evidence="2">
    <location>
        <begin position="172"/>
        <end position="181"/>
    </location>
</feature>
<dbReference type="Gene3D" id="3.50.4.20">
    <property type="match status" value="1"/>
</dbReference>
<feature type="compositionally biased region" description="Basic residues" evidence="2">
    <location>
        <begin position="157"/>
        <end position="171"/>
    </location>
</feature>
<dbReference type="Proteomes" id="UP000002973">
    <property type="component" value="Unassembled WGS sequence"/>
</dbReference>
<feature type="region of interest" description="Disordered" evidence="2">
    <location>
        <begin position="121"/>
        <end position="189"/>
    </location>
</feature>
<evidence type="ECO:0000256" key="2">
    <source>
        <dbReference type="SAM" id="MobiDB-lite"/>
    </source>
</evidence>
<organism evidence="3 4">
    <name type="scientific">Streptococcus anginosus F0211</name>
    <dbReference type="NCBI Taxonomy" id="706437"/>
    <lineage>
        <taxon>Bacteria</taxon>
        <taxon>Bacillati</taxon>
        <taxon>Bacillota</taxon>
        <taxon>Bacilli</taxon>
        <taxon>Lactobacillales</taxon>
        <taxon>Streptococcaceae</taxon>
        <taxon>Streptococcus</taxon>
        <taxon>Streptococcus anginosus group</taxon>
    </lineage>
</organism>
<dbReference type="InterPro" id="IPR009370">
    <property type="entry name" value="YutD-like"/>
</dbReference>
<proteinExistence type="predicted"/>
<feature type="disulfide bond" evidence="1">
    <location>
        <begin position="103"/>
        <end position="107"/>
    </location>
</feature>
<evidence type="ECO:0008006" key="5">
    <source>
        <dbReference type="Google" id="ProtNLM"/>
    </source>
</evidence>
<feature type="compositionally biased region" description="Basic and acidic residues" evidence="2">
    <location>
        <begin position="121"/>
        <end position="136"/>
    </location>
</feature>
<gene>
    <name evidence="3" type="ORF">HMPREF0813_00739</name>
</gene>
<comment type="caution">
    <text evidence="3">The sequence shown here is derived from an EMBL/GenBank/DDBJ whole genome shotgun (WGS) entry which is preliminary data.</text>
</comment>
<accession>E6J0G9</accession>
<name>E6J0G9_STRAP</name>
<dbReference type="AlphaFoldDB" id="E6J0G9"/>
<dbReference type="InterPro" id="IPR038141">
    <property type="entry name" value="YutD-like_sf"/>
</dbReference>